<dbReference type="SUPFAM" id="SSF53187">
    <property type="entry name" value="Zn-dependent exopeptidases"/>
    <property type="match status" value="1"/>
</dbReference>
<protein>
    <submittedName>
        <fullName evidence="4">Aminopeptidase-like domain-containing protein</fullName>
    </submittedName>
</protein>
<dbReference type="InterPro" id="IPR032622">
    <property type="entry name" value="UCP01524_HTH"/>
</dbReference>
<feature type="domain" description="DUF2172" evidence="1">
    <location>
        <begin position="62"/>
        <end position="153"/>
    </location>
</feature>
<dbReference type="AlphaFoldDB" id="A0A1H5SGM0"/>
<dbReference type="PIRSF" id="PIRSF015244">
    <property type="entry name" value="UCP015244"/>
    <property type="match status" value="1"/>
</dbReference>
<dbReference type="InterPro" id="IPR012353">
    <property type="entry name" value="UCP015244"/>
</dbReference>
<organism evidence="4 5">
    <name type="scientific">Xylanibacter ruminicola</name>
    <name type="common">Prevotella ruminicola</name>
    <dbReference type="NCBI Taxonomy" id="839"/>
    <lineage>
        <taxon>Bacteria</taxon>
        <taxon>Pseudomonadati</taxon>
        <taxon>Bacteroidota</taxon>
        <taxon>Bacteroidia</taxon>
        <taxon>Bacteroidales</taxon>
        <taxon>Prevotellaceae</taxon>
        <taxon>Xylanibacter</taxon>
    </lineage>
</organism>
<accession>A0A1H5SGM0</accession>
<gene>
    <name evidence="4" type="ORF">SAMN05216354_0672</name>
</gene>
<keyword evidence="4" id="KW-0645">Protease</keyword>
<evidence type="ECO:0000313" key="5">
    <source>
        <dbReference type="Proteomes" id="UP000236735"/>
    </source>
</evidence>
<dbReference type="InterPro" id="IPR036388">
    <property type="entry name" value="WH-like_DNA-bd_sf"/>
</dbReference>
<dbReference type="Pfam" id="PF16254">
    <property type="entry name" value="DUF4910"/>
    <property type="match status" value="1"/>
</dbReference>
<dbReference type="InterPro" id="IPR032610">
    <property type="entry name" value="DUF2172"/>
</dbReference>
<dbReference type="Gene3D" id="3.50.30.90">
    <property type="match status" value="1"/>
</dbReference>
<dbReference type="GO" id="GO:0004177">
    <property type="term" value="F:aminopeptidase activity"/>
    <property type="evidence" value="ECO:0007669"/>
    <property type="project" value="UniProtKB-KW"/>
</dbReference>
<dbReference type="EMBL" id="FNUV01000001">
    <property type="protein sequence ID" value="SEF49590.1"/>
    <property type="molecule type" value="Genomic_DNA"/>
</dbReference>
<dbReference type="Gene3D" id="3.40.630.10">
    <property type="entry name" value="Zn peptidases"/>
    <property type="match status" value="1"/>
</dbReference>
<proteinExistence type="predicted"/>
<name>A0A1H5SGM0_XYLRU</name>
<dbReference type="Proteomes" id="UP000236735">
    <property type="component" value="Unassembled WGS sequence"/>
</dbReference>
<evidence type="ECO:0000313" key="4">
    <source>
        <dbReference type="EMBL" id="SEF49590.1"/>
    </source>
</evidence>
<dbReference type="InterPro" id="IPR032589">
    <property type="entry name" value="DUF4910"/>
</dbReference>
<feature type="domain" description="UCP01524 winged helix-turn-helix" evidence="2">
    <location>
        <begin position="354"/>
        <end position="426"/>
    </location>
</feature>
<keyword evidence="4" id="KW-0031">Aminopeptidase</keyword>
<reference evidence="4 5" key="1">
    <citation type="submission" date="2016-10" db="EMBL/GenBank/DDBJ databases">
        <authorList>
            <person name="de Groot N.N."/>
        </authorList>
    </citation>
    <scope>NUCLEOTIDE SEQUENCE [LARGE SCALE GENOMIC DNA]</scope>
    <source>
        <strain evidence="4 5">AR32</strain>
    </source>
</reference>
<sequence length="428" mass="49324">MEVKNVGQAIYDLAGKLFPICRSITGNGFRQSLEMIREVVPEIQVFEVPSGTQVFDWTVPKEWNINGGWIKNKRGETIVDFKDCNLHVLGYSVPIHRMVSREELLEHVYTQPDQPDWIPYVTSYYKERWGFCMSERQKQTLNDDEYEVCIDSTLKEGSLTYGELILSGETEDEIFFSTYLCHPSMANNELSGPCVQTALIKYLQSLPSHRYTYRFVFIPETIGSITYLSRNLDMMQRHVKAGFVLSCVGDDRTYSYVSTKYENTLTDRVLENVLKFHYPNYIRYTFMKRASDERQYGSAGVDLPVCAFCRSKYHEYPEYHTSADNMDLISPKGLQGAYEVMVKVINALENNYYYLMTCKCEPQLGKRGLYPTVSQKGTYDAARVMQHFIAYADGKNDLIGISNILNIPIDELIPIKDKLMAHQLLSVK</sequence>
<evidence type="ECO:0000259" key="1">
    <source>
        <dbReference type="Pfam" id="PF09940"/>
    </source>
</evidence>
<keyword evidence="4" id="KW-0378">Hydrolase</keyword>
<dbReference type="Pfam" id="PF09940">
    <property type="entry name" value="DUF2172"/>
    <property type="match status" value="1"/>
</dbReference>
<dbReference type="Gene3D" id="1.10.10.10">
    <property type="entry name" value="Winged helix-like DNA-binding domain superfamily/Winged helix DNA-binding domain"/>
    <property type="match status" value="1"/>
</dbReference>
<evidence type="ECO:0000259" key="3">
    <source>
        <dbReference type="Pfam" id="PF16254"/>
    </source>
</evidence>
<feature type="domain" description="DUF4910" evidence="3">
    <location>
        <begin position="11"/>
        <end position="351"/>
    </location>
</feature>
<dbReference type="Pfam" id="PF16221">
    <property type="entry name" value="HTH_47"/>
    <property type="match status" value="1"/>
</dbReference>
<evidence type="ECO:0000259" key="2">
    <source>
        <dbReference type="Pfam" id="PF16221"/>
    </source>
</evidence>